<keyword evidence="4" id="KW-1185">Reference proteome</keyword>
<feature type="binding site" evidence="1">
    <location>
        <begin position="64"/>
        <end position="71"/>
    </location>
    <ligand>
        <name>ATP</name>
        <dbReference type="ChEBI" id="CHEBI:30616"/>
    </ligand>
</feature>
<dbReference type="RefSeq" id="WP_117298044.1">
    <property type="nucleotide sequence ID" value="NZ_QVQT02000002.1"/>
</dbReference>
<dbReference type="GO" id="GO:0009254">
    <property type="term" value="P:peptidoglycan turnover"/>
    <property type="evidence" value="ECO:0007669"/>
    <property type="project" value="UniProtKB-UniRule"/>
</dbReference>
<reference evidence="3 4" key="1">
    <citation type="submission" date="2018-08" db="EMBL/GenBank/DDBJ databases">
        <title>Acidipila sp. 4G-K13, an acidobacterium isolated from forest soil.</title>
        <authorList>
            <person name="Gao Z.-H."/>
            <person name="Qiu L.-H."/>
        </authorList>
    </citation>
    <scope>NUCLEOTIDE SEQUENCE [LARGE SCALE GENOMIC DNA]</scope>
    <source>
        <strain evidence="3 4">4G-K13</strain>
    </source>
</reference>
<comment type="catalytic activity">
    <reaction evidence="1">
        <text>1,6-anhydro-N-acetyl-beta-muramate + ATP + H2O = N-acetyl-D-muramate 6-phosphate + ADP + H(+)</text>
        <dbReference type="Rhea" id="RHEA:24952"/>
        <dbReference type="ChEBI" id="CHEBI:15377"/>
        <dbReference type="ChEBI" id="CHEBI:15378"/>
        <dbReference type="ChEBI" id="CHEBI:30616"/>
        <dbReference type="ChEBI" id="CHEBI:58690"/>
        <dbReference type="ChEBI" id="CHEBI:58722"/>
        <dbReference type="ChEBI" id="CHEBI:456216"/>
        <dbReference type="EC" id="2.7.1.170"/>
    </reaction>
</comment>
<evidence type="ECO:0000313" key="3">
    <source>
        <dbReference type="EMBL" id="RFU17297.1"/>
    </source>
</evidence>
<dbReference type="InterPro" id="IPR043129">
    <property type="entry name" value="ATPase_NBD"/>
</dbReference>
<accession>A0A372IQS9</accession>
<proteinExistence type="inferred from homology"/>
<feature type="region of interest" description="Disordered" evidence="2">
    <location>
        <begin position="1"/>
        <end position="52"/>
    </location>
</feature>
<dbReference type="AlphaFoldDB" id="A0A372IQS9"/>
<dbReference type="GO" id="GO:0097175">
    <property type="term" value="P:1,6-anhydro-N-acetyl-beta-muramic acid catabolic process"/>
    <property type="evidence" value="ECO:0007669"/>
    <property type="project" value="UniProtKB-UniRule"/>
</dbReference>
<dbReference type="PANTHER" id="PTHR30605">
    <property type="entry name" value="ANHYDRO-N-ACETYLMURAMIC ACID KINASE"/>
    <property type="match status" value="1"/>
</dbReference>
<protein>
    <recommendedName>
        <fullName evidence="1">Anhydro-N-acetylmuramic acid kinase</fullName>
        <ecNumber evidence="1">2.7.1.170</ecNumber>
    </recommendedName>
    <alternativeName>
        <fullName evidence="1">AnhMurNAc kinase</fullName>
    </alternativeName>
</protein>
<dbReference type="PANTHER" id="PTHR30605:SF0">
    <property type="entry name" value="ANHYDRO-N-ACETYLMURAMIC ACID KINASE"/>
    <property type="match status" value="1"/>
</dbReference>
<dbReference type="SUPFAM" id="SSF53067">
    <property type="entry name" value="Actin-like ATPase domain"/>
    <property type="match status" value="1"/>
</dbReference>
<gene>
    <name evidence="1" type="primary">anmK</name>
    <name evidence="3" type="ORF">D0Y96_03780</name>
</gene>
<comment type="pathway">
    <text evidence="1">Cell wall biogenesis; peptidoglycan recycling.</text>
</comment>
<comment type="similarity">
    <text evidence="1">Belongs to the anhydro-N-acetylmuramic acid kinase family.</text>
</comment>
<keyword evidence="1" id="KW-0119">Carbohydrate metabolism</keyword>
<comment type="function">
    <text evidence="1">Catalyzes the specific phosphorylation of 1,6-anhydro-N-acetylmuramic acid (anhMurNAc) with the simultaneous cleavage of the 1,6-anhydro ring, generating MurNAc-6-P. Is required for the utilization of anhMurNAc either imported from the medium or derived from its own cell wall murein, and thus plays a role in cell wall recycling.</text>
</comment>
<evidence type="ECO:0000313" key="4">
    <source>
        <dbReference type="Proteomes" id="UP000264702"/>
    </source>
</evidence>
<dbReference type="NCBIfam" id="NF007148">
    <property type="entry name" value="PRK09585.3-2"/>
    <property type="match status" value="1"/>
</dbReference>
<comment type="caution">
    <text evidence="3">The sequence shown here is derived from an EMBL/GenBank/DDBJ whole genome shotgun (WGS) entry which is preliminary data.</text>
</comment>
<dbReference type="UniPathway" id="UPA00343"/>
<dbReference type="EC" id="2.7.1.170" evidence="1"/>
<name>A0A372IQS9_9BACT</name>
<evidence type="ECO:0000256" key="2">
    <source>
        <dbReference type="SAM" id="MobiDB-lite"/>
    </source>
</evidence>
<sequence>MLRQNADPSAALPHPSARTAHAPGTPVPHPNARTARAPGTPVRSGRDDNSSKRKSLIVAGVMSGTSADGIDVAVVRISPRRGARAGRPGIELIGHRAFPFSKALRTAVLAAMDAKSTSTAELARLHWRLGMAYAEAVRATVTDLKAAVDLVGCHGQTVYHQGVAQPYAGRSVACTWQLGEPALIAAEMRVPVVSNFRPADMAAGGQGAPLVPLLDYVLFTDTKRARVLQNLGGIGNLTVIPAGAGPERLIAFDTGPANMVIDALMERLFDRAFDKDGRVAARGRVLDSVVKAALRERYFAMKPPKSAGREQFGAAYTERFLHACERAGGEPADAVATAAALTAESIRMAVERWVKPLTGRAAVDYIVAGGGARNGTLMRMLRERLEPLGCSVRTSGDSGIPVDAKEAVAFALLAWETWFHRPGNLPSATGAKRAVVLGEICYG</sequence>
<dbReference type="Pfam" id="PF03702">
    <property type="entry name" value="AnmK"/>
    <property type="match status" value="1"/>
</dbReference>
<keyword evidence="1 3" id="KW-0808">Transferase</keyword>
<dbReference type="Gene3D" id="3.30.420.40">
    <property type="match status" value="2"/>
</dbReference>
<dbReference type="Proteomes" id="UP000264702">
    <property type="component" value="Unassembled WGS sequence"/>
</dbReference>
<dbReference type="CDD" id="cd24050">
    <property type="entry name" value="ASKHA_NBD_ANMK"/>
    <property type="match status" value="1"/>
</dbReference>
<dbReference type="HAMAP" id="MF_01270">
    <property type="entry name" value="AnhMurNAc_kinase"/>
    <property type="match status" value="1"/>
</dbReference>
<dbReference type="EMBL" id="QVQT01000002">
    <property type="protein sequence ID" value="RFU17297.1"/>
    <property type="molecule type" value="Genomic_DNA"/>
</dbReference>
<dbReference type="GO" id="GO:0006040">
    <property type="term" value="P:amino sugar metabolic process"/>
    <property type="evidence" value="ECO:0007669"/>
    <property type="project" value="InterPro"/>
</dbReference>
<dbReference type="GO" id="GO:0016301">
    <property type="term" value="F:kinase activity"/>
    <property type="evidence" value="ECO:0007669"/>
    <property type="project" value="UniProtKB-KW"/>
</dbReference>
<dbReference type="OrthoDB" id="9763949at2"/>
<dbReference type="UniPathway" id="UPA00544"/>
<dbReference type="GO" id="GO:0005524">
    <property type="term" value="F:ATP binding"/>
    <property type="evidence" value="ECO:0007669"/>
    <property type="project" value="UniProtKB-UniRule"/>
</dbReference>
<dbReference type="GO" id="GO:0016773">
    <property type="term" value="F:phosphotransferase activity, alcohol group as acceptor"/>
    <property type="evidence" value="ECO:0007669"/>
    <property type="project" value="UniProtKB-UniRule"/>
</dbReference>
<evidence type="ECO:0000256" key="1">
    <source>
        <dbReference type="HAMAP-Rule" id="MF_01270"/>
    </source>
</evidence>
<comment type="pathway">
    <text evidence="1">Amino-sugar metabolism; 1,6-anhydro-N-acetylmuramate degradation.</text>
</comment>
<keyword evidence="1 3" id="KW-0418">Kinase</keyword>
<keyword evidence="1" id="KW-0547">Nucleotide-binding</keyword>
<organism evidence="3 4">
    <name type="scientific">Paracidobacterium acidisoli</name>
    <dbReference type="NCBI Taxonomy" id="2303751"/>
    <lineage>
        <taxon>Bacteria</taxon>
        <taxon>Pseudomonadati</taxon>
        <taxon>Acidobacteriota</taxon>
        <taxon>Terriglobia</taxon>
        <taxon>Terriglobales</taxon>
        <taxon>Acidobacteriaceae</taxon>
        <taxon>Paracidobacterium</taxon>
    </lineage>
</organism>
<keyword evidence="1" id="KW-0067">ATP-binding</keyword>
<dbReference type="InterPro" id="IPR005338">
    <property type="entry name" value="Anhydro_N_Ac-Mur_kinase"/>
</dbReference>